<evidence type="ECO:0000256" key="4">
    <source>
        <dbReference type="ARBA" id="ARBA00022729"/>
    </source>
</evidence>
<feature type="compositionally biased region" description="Polar residues" evidence="9">
    <location>
        <begin position="464"/>
        <end position="479"/>
    </location>
</feature>
<comment type="caution">
    <text evidence="13">The sequence shown here is derived from an EMBL/GenBank/DDBJ whole genome shotgun (WGS) entry which is preliminary data.</text>
</comment>
<dbReference type="GO" id="GO:0005886">
    <property type="term" value="C:plasma membrane"/>
    <property type="evidence" value="ECO:0007669"/>
    <property type="project" value="UniProtKB-SubCell"/>
</dbReference>
<dbReference type="Proteomes" id="UP001283361">
    <property type="component" value="Unassembled WGS sequence"/>
</dbReference>
<keyword evidence="3" id="KW-1003">Cell membrane</keyword>
<evidence type="ECO:0000259" key="12">
    <source>
        <dbReference type="Pfam" id="PF22572"/>
    </source>
</evidence>
<evidence type="ECO:0000256" key="6">
    <source>
        <dbReference type="ARBA" id="ARBA00023170"/>
    </source>
</evidence>
<evidence type="ECO:0000256" key="8">
    <source>
        <dbReference type="ARBA" id="ARBA00023224"/>
    </source>
</evidence>
<evidence type="ECO:0000256" key="1">
    <source>
        <dbReference type="ARBA" id="ARBA00004651"/>
    </source>
</evidence>
<sequence length="1026" mass="117874">MLRLSAGWLLLALVLVVYHNNKDHNSVWAKGKFSWMAYDHFDEINDHFSSINGENCRNKDKSQLVMRKDVVAQLPVYNELLTRIWYRNRSSLIHIHNMALNRAFFYSFVLQRMNDTSTFYKQPNWMYYYFSATADVNANPNGLNGSAFYFDTDCHYPNWYTTLPFNRTLRLFGPKAFRWDDFNDQDNFLREPTRQVVQALDLGAGRYKNYTHSGFKMNPWYENWLPDIKGNMDSLTKFTYYIGIKESNVTGQFVSDQYEDYAFFGPNSPGAEDKDERLLPVQFTVPYFDCGGSNKWVVSAVSPVVDYMPRYTNWTHLRRQRIVGVSVMDTDLVKLDFNACGVSPGNPGPSYLSGIARCRPTTGCKHKMGYGFRRGGYVCVCKSGWRYPFFIERPFQGDNVEISTEEEYYNGFQCTPTDYRLVLPVIDQLSGVKIEGGGVKVNSGGLPLDLVEVSERRRRDAPGANSSTPAGVQTVSNSSEARLNILSEPLYADIGSKNGPSASYKHGGAQDESSHGVFVMKVTANGQTVKEQEREPTPHEMIALAERLRELGESQKLQEYLDVHGSGYTLNKVKAAPGDDYAERNNVDISVEKEYDSDVKQHKIYKNFLIEADKMSSRRNGSRVTELLRDDIVKMRNRHEQRFHANRLHAGAKSRRKRASVYDDLAFDRMMRIMRWKSSVTRSNCDQQPNHRLTLPGDVGYGASKQFENEGRTALRLSNFISLYLQNVMPEENFGNMRGGGPLHKDMMFGEVIANVMGNFRIYAAGVYFDRWKFENDDGSVREFFGPWAFRRRGAFFAEDTAGYSARYADSDWFRQAKARHGANFHGIKRYKLRAYVRSNMNGTSSVRHEFFPVTYRAAPYEVGFWTKPHFRCDGKIDAWVMTYVSPFFGLDSLRTRLEFRGVTTVDVPLSFLELNQCPMPYSVPNAFKNTARCDYLSTKCAPQAGFLFMRGSYMCTCRMGFEYWHLDGKFWVEGSLLELEYEKKKAGIFSRFDHLKCRPGAAATHYPSVWPLLLMCFFLPVLLNR</sequence>
<comment type="subcellular location">
    <subcellularLocation>
        <location evidence="1">Cell membrane</location>
        <topology evidence="1">Multi-pass membrane protein</topology>
    </subcellularLocation>
</comment>
<feature type="signal peptide" evidence="11">
    <location>
        <begin position="1"/>
        <end position="19"/>
    </location>
</feature>
<evidence type="ECO:0000256" key="11">
    <source>
        <dbReference type="SAM" id="SignalP"/>
    </source>
</evidence>
<evidence type="ECO:0000256" key="7">
    <source>
        <dbReference type="ARBA" id="ARBA00023180"/>
    </source>
</evidence>
<keyword evidence="10" id="KW-1133">Transmembrane helix</keyword>
<evidence type="ECO:0000256" key="5">
    <source>
        <dbReference type="ARBA" id="ARBA00023040"/>
    </source>
</evidence>
<feature type="chain" id="PRO_5042274711" description="GPR158/179 extracellular domain-containing protein" evidence="11">
    <location>
        <begin position="20"/>
        <end position="1026"/>
    </location>
</feature>
<organism evidence="13 14">
    <name type="scientific">Elysia crispata</name>
    <name type="common">lettuce slug</name>
    <dbReference type="NCBI Taxonomy" id="231223"/>
    <lineage>
        <taxon>Eukaryota</taxon>
        <taxon>Metazoa</taxon>
        <taxon>Spiralia</taxon>
        <taxon>Lophotrochozoa</taxon>
        <taxon>Mollusca</taxon>
        <taxon>Gastropoda</taxon>
        <taxon>Heterobranchia</taxon>
        <taxon>Euthyneura</taxon>
        <taxon>Panpulmonata</taxon>
        <taxon>Sacoglossa</taxon>
        <taxon>Placobranchoidea</taxon>
        <taxon>Plakobranchidae</taxon>
        <taxon>Elysia</taxon>
    </lineage>
</organism>
<keyword evidence="7" id="KW-0325">Glycoprotein</keyword>
<proteinExistence type="inferred from homology"/>
<reference evidence="13" key="1">
    <citation type="journal article" date="2023" name="G3 (Bethesda)">
        <title>A reference genome for the long-term kleptoplast-retaining sea slug Elysia crispata morphotype clarki.</title>
        <authorList>
            <person name="Eastman K.E."/>
            <person name="Pendleton A.L."/>
            <person name="Shaikh M.A."/>
            <person name="Suttiyut T."/>
            <person name="Ogas R."/>
            <person name="Tomko P."/>
            <person name="Gavelis G."/>
            <person name="Widhalm J.R."/>
            <person name="Wisecaver J.H."/>
        </authorList>
    </citation>
    <scope>NUCLEOTIDE SEQUENCE</scope>
    <source>
        <strain evidence="13">ECLA1</strain>
    </source>
</reference>
<accession>A0AAE0XSQ2</accession>
<protein>
    <recommendedName>
        <fullName evidence="12">GPR158/179 extracellular domain-containing protein</fullName>
    </recommendedName>
</protein>
<evidence type="ECO:0000256" key="10">
    <source>
        <dbReference type="SAM" id="Phobius"/>
    </source>
</evidence>
<evidence type="ECO:0000256" key="2">
    <source>
        <dbReference type="ARBA" id="ARBA00007242"/>
    </source>
</evidence>
<feature type="region of interest" description="Disordered" evidence="9">
    <location>
        <begin position="457"/>
        <end position="479"/>
    </location>
</feature>
<dbReference type="AlphaFoldDB" id="A0AAE0XSQ2"/>
<dbReference type="InterPro" id="IPR043458">
    <property type="entry name" value="GPR158/179"/>
</dbReference>
<dbReference type="InterPro" id="IPR054714">
    <property type="entry name" value="GPR158_179_extracellular"/>
</dbReference>
<keyword evidence="10" id="KW-0472">Membrane</keyword>
<dbReference type="GO" id="GO:0004930">
    <property type="term" value="F:G protein-coupled receptor activity"/>
    <property type="evidence" value="ECO:0007669"/>
    <property type="project" value="UniProtKB-KW"/>
</dbReference>
<keyword evidence="5" id="KW-0297">G-protein coupled receptor</keyword>
<dbReference type="PANTHER" id="PTHR32546">
    <property type="entry name" value="G-PROTEIN COUPLED RECEPTOR 158-RELATED"/>
    <property type="match status" value="1"/>
</dbReference>
<feature type="domain" description="GPR158/179 extracellular" evidence="12">
    <location>
        <begin position="866"/>
        <end position="962"/>
    </location>
</feature>
<evidence type="ECO:0000313" key="14">
    <source>
        <dbReference type="Proteomes" id="UP001283361"/>
    </source>
</evidence>
<dbReference type="Pfam" id="PF22572">
    <property type="entry name" value="GPR158_179_EC"/>
    <property type="match status" value="2"/>
</dbReference>
<evidence type="ECO:0000256" key="9">
    <source>
        <dbReference type="SAM" id="MobiDB-lite"/>
    </source>
</evidence>
<gene>
    <name evidence="13" type="ORF">RRG08_021987</name>
</gene>
<dbReference type="PANTHER" id="PTHR32546:SF25">
    <property type="entry name" value="MIP05539P"/>
    <property type="match status" value="1"/>
</dbReference>
<feature type="transmembrane region" description="Helical" evidence="10">
    <location>
        <begin position="1006"/>
        <end position="1024"/>
    </location>
</feature>
<feature type="domain" description="GPR158/179 extracellular" evidence="12">
    <location>
        <begin position="283"/>
        <end position="385"/>
    </location>
</feature>
<comment type="similarity">
    <text evidence="2">Belongs to the G-protein coupled receptor 3 family.</text>
</comment>
<name>A0AAE0XSQ2_9GAST</name>
<keyword evidence="6" id="KW-0675">Receptor</keyword>
<dbReference type="EMBL" id="JAWDGP010007687">
    <property type="protein sequence ID" value="KAK3708833.1"/>
    <property type="molecule type" value="Genomic_DNA"/>
</dbReference>
<keyword evidence="4 11" id="KW-0732">Signal</keyword>
<dbReference type="CDD" id="cd18773">
    <property type="entry name" value="PDC1_HK_sensor"/>
    <property type="match status" value="1"/>
</dbReference>
<keyword evidence="8" id="KW-0807">Transducer</keyword>
<keyword evidence="10" id="KW-0812">Transmembrane</keyword>
<evidence type="ECO:0000313" key="13">
    <source>
        <dbReference type="EMBL" id="KAK3708833.1"/>
    </source>
</evidence>
<dbReference type="Gene3D" id="3.30.450.20">
    <property type="entry name" value="PAS domain"/>
    <property type="match status" value="1"/>
</dbReference>
<evidence type="ECO:0000256" key="3">
    <source>
        <dbReference type="ARBA" id="ARBA00022475"/>
    </source>
</evidence>
<keyword evidence="14" id="KW-1185">Reference proteome</keyword>